<protein>
    <submittedName>
        <fullName evidence="2">Alpha/beta hydrolase</fullName>
    </submittedName>
</protein>
<dbReference type="GO" id="GO:0016787">
    <property type="term" value="F:hydrolase activity"/>
    <property type="evidence" value="ECO:0007669"/>
    <property type="project" value="UniProtKB-KW"/>
</dbReference>
<keyword evidence="3" id="KW-1185">Reference proteome</keyword>
<dbReference type="InterPro" id="IPR014586">
    <property type="entry name" value="UCP033909"/>
</dbReference>
<sequence length="377" mass="40863">MVFIHLRRLVLPVAALLLCAACASRPENVFLASEPAAISTAKVDMLVATTRNASAVPGEMFGGDRSSAGFGEIVISIPPGHKPGAVEWPKKIPADPATSFATLSAETISRDEAKARFAKRLARGPSRNVLVFVHGYNNRFDDAVFRFAQIVHDSGTDAIPVLFTWPSRGELLAYGYDRDSATYSRSALEHLLQYLVDDKSVDEISVLAHSMGNWVTLETLRQIAIRDDGIPPKIRNVMLADADVDIDIFRTQVAEMGKKRPAFTVFVSKDDKALAVSKVLWGSNARLGEIDPDAPQYREFLAENRIDVVNMTDIKTDDRINHGKFAESPDIIRLIGKQLATGQPLTDANPKVNPISSVGLATASAITTLTGSGPVGQ</sequence>
<name>A0ABW4YWT4_9HYPH</name>
<dbReference type="PANTHER" id="PTHR36513">
    <property type="entry name" value="ABC TRANSMEMBRANE TYPE-1 DOMAIN-CONTAINING PROTEIN"/>
    <property type="match status" value="1"/>
</dbReference>
<dbReference type="RefSeq" id="WP_213352870.1">
    <property type="nucleotide sequence ID" value="NZ_JAHBGB010000031.1"/>
</dbReference>
<comment type="caution">
    <text evidence="2">The sequence shown here is derived from an EMBL/GenBank/DDBJ whole genome shotgun (WGS) entry which is preliminary data.</text>
</comment>
<accession>A0ABW4YWT4</accession>
<dbReference type="Pfam" id="PF05990">
    <property type="entry name" value="DUF900"/>
    <property type="match status" value="1"/>
</dbReference>
<dbReference type="SUPFAM" id="SSF53474">
    <property type="entry name" value="alpha/beta-Hydrolases"/>
    <property type="match status" value="1"/>
</dbReference>
<feature type="signal peptide" evidence="1">
    <location>
        <begin position="1"/>
        <end position="23"/>
    </location>
</feature>
<keyword evidence="1" id="KW-0732">Signal</keyword>
<dbReference type="PANTHER" id="PTHR36513:SF1">
    <property type="entry name" value="TRANSMEMBRANE PROTEIN"/>
    <property type="match status" value="1"/>
</dbReference>
<evidence type="ECO:0000313" key="3">
    <source>
        <dbReference type="Proteomes" id="UP001597299"/>
    </source>
</evidence>
<dbReference type="Gene3D" id="3.40.50.1820">
    <property type="entry name" value="alpha/beta hydrolase"/>
    <property type="match status" value="1"/>
</dbReference>
<feature type="chain" id="PRO_5046873337" evidence="1">
    <location>
        <begin position="24"/>
        <end position="377"/>
    </location>
</feature>
<dbReference type="EMBL" id="JBHUHD010000001">
    <property type="protein sequence ID" value="MFD2140564.1"/>
    <property type="molecule type" value="Genomic_DNA"/>
</dbReference>
<evidence type="ECO:0000313" key="2">
    <source>
        <dbReference type="EMBL" id="MFD2140564.1"/>
    </source>
</evidence>
<keyword evidence="2" id="KW-0378">Hydrolase</keyword>
<dbReference type="Proteomes" id="UP001597299">
    <property type="component" value="Unassembled WGS sequence"/>
</dbReference>
<evidence type="ECO:0000256" key="1">
    <source>
        <dbReference type="SAM" id="SignalP"/>
    </source>
</evidence>
<reference evidence="3" key="1">
    <citation type="journal article" date="2019" name="Int. J. Syst. Evol. Microbiol.">
        <title>The Global Catalogue of Microorganisms (GCM) 10K type strain sequencing project: providing services to taxonomists for standard genome sequencing and annotation.</title>
        <authorList>
            <consortium name="The Broad Institute Genomics Platform"/>
            <consortium name="The Broad Institute Genome Sequencing Center for Infectious Disease"/>
            <person name="Wu L."/>
            <person name="Ma J."/>
        </authorList>
    </citation>
    <scope>NUCLEOTIDE SEQUENCE [LARGE SCALE GENOMIC DNA]</scope>
    <source>
        <strain evidence="3">CCM 7435</strain>
    </source>
</reference>
<dbReference type="PIRSF" id="PIRSF033909">
    <property type="entry name" value="UCP033909"/>
    <property type="match status" value="1"/>
</dbReference>
<dbReference type="InterPro" id="IPR029058">
    <property type="entry name" value="AB_hydrolase_fold"/>
</dbReference>
<proteinExistence type="predicted"/>
<gene>
    <name evidence="2" type="ORF">ACFSNC_09145</name>
</gene>
<dbReference type="InterPro" id="IPR010297">
    <property type="entry name" value="DUF900_hydrolase"/>
</dbReference>
<organism evidence="2 3">
    <name type="scientific">Ancylobacter oerskovii</name>
    <dbReference type="NCBI Taxonomy" id="459519"/>
    <lineage>
        <taxon>Bacteria</taxon>
        <taxon>Pseudomonadati</taxon>
        <taxon>Pseudomonadota</taxon>
        <taxon>Alphaproteobacteria</taxon>
        <taxon>Hyphomicrobiales</taxon>
        <taxon>Xanthobacteraceae</taxon>
        <taxon>Ancylobacter</taxon>
    </lineage>
</organism>